<evidence type="ECO:0000313" key="3">
    <source>
        <dbReference type="Proteomes" id="UP001292079"/>
    </source>
</evidence>
<feature type="region of interest" description="Disordered" evidence="1">
    <location>
        <begin position="688"/>
        <end position="838"/>
    </location>
</feature>
<gene>
    <name evidence="2" type="ORF">MN116_002268</name>
</gene>
<accession>A0AAE1ZJQ4</accession>
<evidence type="ECO:0000313" key="2">
    <source>
        <dbReference type="EMBL" id="KAK4475187.1"/>
    </source>
</evidence>
<dbReference type="AlphaFoldDB" id="A0AAE1ZJQ4"/>
<keyword evidence="3" id="KW-1185">Reference proteome</keyword>
<proteinExistence type="predicted"/>
<feature type="compositionally biased region" description="Polar residues" evidence="1">
    <location>
        <begin position="753"/>
        <end position="780"/>
    </location>
</feature>
<feature type="compositionally biased region" description="Polar residues" evidence="1">
    <location>
        <begin position="829"/>
        <end position="838"/>
    </location>
</feature>
<dbReference type="EMBL" id="JALJAT010000001">
    <property type="protein sequence ID" value="KAK4475187.1"/>
    <property type="molecule type" value="Genomic_DNA"/>
</dbReference>
<organism evidence="2 3">
    <name type="scientific">Schistosoma mekongi</name>
    <name type="common">Parasitic worm</name>
    <dbReference type="NCBI Taxonomy" id="38744"/>
    <lineage>
        <taxon>Eukaryota</taxon>
        <taxon>Metazoa</taxon>
        <taxon>Spiralia</taxon>
        <taxon>Lophotrochozoa</taxon>
        <taxon>Platyhelminthes</taxon>
        <taxon>Trematoda</taxon>
        <taxon>Digenea</taxon>
        <taxon>Strigeidida</taxon>
        <taxon>Schistosomatoidea</taxon>
        <taxon>Schistosomatidae</taxon>
        <taxon>Schistosoma</taxon>
    </lineage>
</organism>
<name>A0AAE1ZJQ4_SCHME</name>
<reference evidence="2" key="2">
    <citation type="journal article" date="2023" name="Infect Dis Poverty">
        <title>Chromosome-scale genome of the human blood fluke Schistosoma mekongi and its implications for public health.</title>
        <authorList>
            <person name="Zhou M."/>
            <person name="Xu L."/>
            <person name="Xu D."/>
            <person name="Chen W."/>
            <person name="Khan J."/>
            <person name="Hu Y."/>
            <person name="Huang H."/>
            <person name="Wei H."/>
            <person name="Zhang Y."/>
            <person name="Chusongsang P."/>
            <person name="Tanasarnprasert K."/>
            <person name="Hu X."/>
            <person name="Limpanont Y."/>
            <person name="Lv Z."/>
        </authorList>
    </citation>
    <scope>NUCLEOTIDE SEQUENCE</scope>
    <source>
        <strain evidence="2">LV_2022a</strain>
    </source>
</reference>
<feature type="compositionally biased region" description="Low complexity" evidence="1">
    <location>
        <begin position="797"/>
        <end position="807"/>
    </location>
</feature>
<feature type="compositionally biased region" description="Polar residues" evidence="1">
    <location>
        <begin position="808"/>
        <end position="820"/>
    </location>
</feature>
<reference evidence="2" key="1">
    <citation type="submission" date="2022-04" db="EMBL/GenBank/DDBJ databases">
        <authorList>
            <person name="Xu L."/>
            <person name="Lv Z."/>
        </authorList>
    </citation>
    <scope>NUCLEOTIDE SEQUENCE</scope>
    <source>
        <strain evidence="2">LV_2022a</strain>
    </source>
</reference>
<sequence>MSNDVHIYFKLISDNNINDDVMSTDYKGLHFTEEQKNIMLKIEAYNREILQEIERLQTESVKTNIAINFLKEHSNTTQNSCLSPRLLTKKMPSSNLTYQQNPSISGPNTSSSGIHDTSSCSKTDYNSTPDISQHVTLMDKIQLTRQLEALRDRQLQLMSKIESLKKARIILMQHMQQLYDTQKMKSRNESVNQVTDTQICFELDKNISHHFTDNPSDLHTSSCLSNVTKYCSDIPQVNSTMMRSFVDRECQTNFSSEPMEKLYSDKLNDENLVSINLSPITGHNSVPLYSNIDFCNYTNSAMSSNASNVSALAMVAAMTAATIFKRTFQQSMCHTNSESLGKFDYEQRNDSAFNSSVLPTELTYWSDLQKLTSTKKDTASEVLQDDCQLCEHLPSSQTTYSSNISEQIPPPAPAPSTSMYCLDNINQFPYVVFSDTTCELNSSLPHLETSNGKLVTNALKPVNIHEVRKNTKMPELISSKTIETEHDLDKRGIDSTSTGIYDNNEIYRYWRLAASSRTRDRFSDRISQARQAIDSWTFQKQCGINDNINQRQNSVDETTKQFNISCDNVVSDQSYSKPMLFVNNLGLCKERSLAPLIPNPSTSLMTNSSNQCSVVCNDSISTIYVHKDSGHFQSTHIKVQPTPKKAMPIQIVKPAFRNQHVHNSTTNNCINKGLLETGKEVIDNQMHHISHSQKREDHAVPNYNDQKGTSDKRHIKGVLISESKKSERSNRTNRNPSTQRSVAWVDEVLSHPLSDSTKHSSATHNSASQNDKSNSSTNNYGERFGKYCSQNSDKNVTTTTKTETTETNQPIKTITSTAVTTAPRRLLPTPNNNTMNSN</sequence>
<comment type="caution">
    <text evidence="2">The sequence shown here is derived from an EMBL/GenBank/DDBJ whole genome shotgun (WGS) entry which is preliminary data.</text>
</comment>
<protein>
    <submittedName>
        <fullName evidence="2">Uncharacterized protein</fullName>
    </submittedName>
</protein>
<dbReference type="Proteomes" id="UP001292079">
    <property type="component" value="Unassembled WGS sequence"/>
</dbReference>
<evidence type="ECO:0000256" key="1">
    <source>
        <dbReference type="SAM" id="MobiDB-lite"/>
    </source>
</evidence>
<feature type="region of interest" description="Disordered" evidence="1">
    <location>
        <begin position="95"/>
        <end position="126"/>
    </location>
</feature>
<feature type="compositionally biased region" description="Polar residues" evidence="1">
    <location>
        <begin position="732"/>
        <end position="741"/>
    </location>
</feature>